<proteinExistence type="predicted"/>
<name>A0ACC2JKN0_9PEZI</name>
<accession>A0ACC2JKN0</accession>
<reference evidence="1" key="1">
    <citation type="submission" date="2022-12" db="EMBL/GenBank/DDBJ databases">
        <title>Genome Sequence of Lasiodiplodia mahajangana.</title>
        <authorList>
            <person name="Buettner E."/>
        </authorList>
    </citation>
    <scope>NUCLEOTIDE SEQUENCE</scope>
    <source>
        <strain evidence="1">VT137</strain>
    </source>
</reference>
<protein>
    <submittedName>
        <fullName evidence="1">Uncharacterized protein</fullName>
    </submittedName>
</protein>
<keyword evidence="2" id="KW-1185">Reference proteome</keyword>
<sequence length="626" mass="70805">MSSTVQPQYQPISSGLEIDSYNQNRTQAYLVLSELRRAQYSPAGLTALKSLREEGFNVVAFERRNEIGGLWAFSDNTSYTSALKETVCNVSKFVSGFSDFPVPKDYPAFFTSAQVAEYFQSYASHFNLYPHVRFNTTVQKVTRNVADDGWDVYITNLDGPAVLSFDKVVLAHGCESMPLWPQVPSRDKFKGTMIHGQSFKSPEPFKGKRVLVVGIGNTACEVSLTLVNHASKVYQSYRRGRILVSRYRDDGIPLDTQFSWPALRLKYLIDYLVPWLIGPLGDKFMVNKMISDATRLSPTQSNISEKEKWRRAEKLVRDDWRLAPCPSMAHVHPAVQEDFIPALRRGDITPVHGFKDFAGESEVLLDDGTVLEVDTVIFCTGYDLNFKIMPELEMDGAFGLPLRTADGLSQSSTTEGAGGEQSQPQPHLPRLYQMLFPPRYASSAAILSWIAPQENVWCVSELASMALAQIWAAETAAASGTASKRPDNYRPPALLPSLEEMNAQVDAYHTWWRTQWQTEHSMRPGYVQGYSFYRFLHNSAGTGLYDNLDHIFTTHGWSLWWSDRELWTWLSKGPLNSYSWRLFDTNPKGIPGCGRKVWPGARQATKDAYEVFEDYKRQMQSKSKDA</sequence>
<evidence type="ECO:0000313" key="2">
    <source>
        <dbReference type="Proteomes" id="UP001153332"/>
    </source>
</evidence>
<comment type="caution">
    <text evidence="1">The sequence shown here is derived from an EMBL/GenBank/DDBJ whole genome shotgun (WGS) entry which is preliminary data.</text>
</comment>
<gene>
    <name evidence="1" type="ORF">O1611_g5889</name>
</gene>
<organism evidence="1 2">
    <name type="scientific">Lasiodiplodia mahajangana</name>
    <dbReference type="NCBI Taxonomy" id="1108764"/>
    <lineage>
        <taxon>Eukaryota</taxon>
        <taxon>Fungi</taxon>
        <taxon>Dikarya</taxon>
        <taxon>Ascomycota</taxon>
        <taxon>Pezizomycotina</taxon>
        <taxon>Dothideomycetes</taxon>
        <taxon>Dothideomycetes incertae sedis</taxon>
        <taxon>Botryosphaeriales</taxon>
        <taxon>Botryosphaeriaceae</taxon>
        <taxon>Lasiodiplodia</taxon>
    </lineage>
</organism>
<evidence type="ECO:0000313" key="1">
    <source>
        <dbReference type="EMBL" id="KAJ8127748.1"/>
    </source>
</evidence>
<dbReference type="EMBL" id="JAPUUL010001312">
    <property type="protein sequence ID" value="KAJ8127748.1"/>
    <property type="molecule type" value="Genomic_DNA"/>
</dbReference>
<dbReference type="Proteomes" id="UP001153332">
    <property type="component" value="Unassembled WGS sequence"/>
</dbReference>